<evidence type="ECO:0000313" key="14">
    <source>
        <dbReference type="EMBL" id="GMN34499.1"/>
    </source>
</evidence>
<dbReference type="PANTHER" id="PTHR47947:SF62">
    <property type="entry name" value="CYTOCHROME P450, FAMILY 81, SUBFAMILY D, POLYPEPTIDE 5"/>
    <property type="match status" value="1"/>
</dbReference>
<dbReference type="PROSITE" id="PS00086">
    <property type="entry name" value="CYTOCHROME_P450"/>
    <property type="match status" value="1"/>
</dbReference>
<evidence type="ECO:0000256" key="13">
    <source>
        <dbReference type="SAM" id="SignalP"/>
    </source>
</evidence>
<dbReference type="AlphaFoldDB" id="A0AA87ZCN5"/>
<dbReference type="GO" id="GO:0020037">
    <property type="term" value="F:heme binding"/>
    <property type="evidence" value="ECO:0007669"/>
    <property type="project" value="InterPro"/>
</dbReference>
<feature type="signal peptide" evidence="13">
    <location>
        <begin position="1"/>
        <end position="18"/>
    </location>
</feature>
<dbReference type="InterPro" id="IPR050651">
    <property type="entry name" value="Plant_Cytochrome_P450_Monoox"/>
</dbReference>
<feature type="binding site" description="axial binding residue" evidence="11">
    <location>
        <position position="435"/>
    </location>
    <ligand>
        <name>heme</name>
        <dbReference type="ChEBI" id="CHEBI:30413"/>
    </ligand>
    <ligandPart>
        <name>Fe</name>
        <dbReference type="ChEBI" id="CHEBI:18248"/>
    </ligandPart>
</feature>
<dbReference type="GO" id="GO:0004497">
    <property type="term" value="F:monooxygenase activity"/>
    <property type="evidence" value="ECO:0007669"/>
    <property type="project" value="UniProtKB-KW"/>
</dbReference>
<comment type="subcellular location">
    <subcellularLocation>
        <location evidence="1">Membrane</location>
        <topology evidence="1">Single-pass membrane protein</topology>
    </subcellularLocation>
</comment>
<keyword evidence="15" id="KW-1185">Reference proteome</keyword>
<keyword evidence="5 11" id="KW-0479">Metal-binding</keyword>
<keyword evidence="3 11" id="KW-0349">Heme</keyword>
<dbReference type="FunFam" id="1.10.630.10:FF:000023">
    <property type="entry name" value="Cytochrome P450 family protein"/>
    <property type="match status" value="1"/>
</dbReference>
<evidence type="ECO:0000256" key="11">
    <source>
        <dbReference type="PIRSR" id="PIRSR602401-1"/>
    </source>
</evidence>
<evidence type="ECO:0000256" key="3">
    <source>
        <dbReference type="ARBA" id="ARBA00022617"/>
    </source>
</evidence>
<evidence type="ECO:0000256" key="5">
    <source>
        <dbReference type="ARBA" id="ARBA00022723"/>
    </source>
</evidence>
<accession>A0AA87ZCN5</accession>
<evidence type="ECO:0000256" key="2">
    <source>
        <dbReference type="ARBA" id="ARBA00010617"/>
    </source>
</evidence>
<protein>
    <recommendedName>
        <fullName evidence="16">Cytochrome P450</fullName>
    </recommendedName>
</protein>
<dbReference type="InterPro" id="IPR017972">
    <property type="entry name" value="Cyt_P450_CS"/>
</dbReference>
<dbReference type="EMBL" id="BTGU01000004">
    <property type="protein sequence ID" value="GMN34499.1"/>
    <property type="molecule type" value="Genomic_DNA"/>
</dbReference>
<keyword evidence="4" id="KW-0812">Transmembrane</keyword>
<comment type="similarity">
    <text evidence="2 12">Belongs to the cytochrome P450 family.</text>
</comment>
<dbReference type="PANTHER" id="PTHR47947">
    <property type="entry name" value="CYTOCHROME P450 82C3-RELATED"/>
    <property type="match status" value="1"/>
</dbReference>
<keyword evidence="7 12" id="KW-0560">Oxidoreductase</keyword>
<dbReference type="PRINTS" id="PR00463">
    <property type="entry name" value="EP450I"/>
</dbReference>
<reference evidence="14" key="1">
    <citation type="submission" date="2023-07" db="EMBL/GenBank/DDBJ databases">
        <title>draft genome sequence of fig (Ficus carica).</title>
        <authorList>
            <person name="Takahashi T."/>
            <person name="Nishimura K."/>
        </authorList>
    </citation>
    <scope>NUCLEOTIDE SEQUENCE</scope>
</reference>
<feature type="chain" id="PRO_5041698943" description="Cytochrome P450" evidence="13">
    <location>
        <begin position="19"/>
        <end position="497"/>
    </location>
</feature>
<dbReference type="GO" id="GO:0005506">
    <property type="term" value="F:iron ion binding"/>
    <property type="evidence" value="ECO:0007669"/>
    <property type="project" value="InterPro"/>
</dbReference>
<dbReference type="Gene3D" id="1.10.630.10">
    <property type="entry name" value="Cytochrome P450"/>
    <property type="match status" value="1"/>
</dbReference>
<dbReference type="GO" id="GO:0016020">
    <property type="term" value="C:membrane"/>
    <property type="evidence" value="ECO:0007669"/>
    <property type="project" value="UniProtKB-SubCell"/>
</dbReference>
<keyword evidence="10" id="KW-0472">Membrane</keyword>
<evidence type="ECO:0000256" key="1">
    <source>
        <dbReference type="ARBA" id="ARBA00004167"/>
    </source>
</evidence>
<comment type="caution">
    <text evidence="14">The sequence shown here is derived from an EMBL/GenBank/DDBJ whole genome shotgun (WGS) entry which is preliminary data.</text>
</comment>
<name>A0AA87ZCN5_FICCA</name>
<evidence type="ECO:0008006" key="16">
    <source>
        <dbReference type="Google" id="ProtNLM"/>
    </source>
</evidence>
<evidence type="ECO:0000313" key="15">
    <source>
        <dbReference type="Proteomes" id="UP001187192"/>
    </source>
</evidence>
<keyword evidence="8 11" id="KW-0408">Iron</keyword>
<dbReference type="PRINTS" id="PR00385">
    <property type="entry name" value="P450"/>
</dbReference>
<keyword evidence="6" id="KW-1133">Transmembrane helix</keyword>
<organism evidence="14 15">
    <name type="scientific">Ficus carica</name>
    <name type="common">Common fig</name>
    <dbReference type="NCBI Taxonomy" id="3494"/>
    <lineage>
        <taxon>Eukaryota</taxon>
        <taxon>Viridiplantae</taxon>
        <taxon>Streptophyta</taxon>
        <taxon>Embryophyta</taxon>
        <taxon>Tracheophyta</taxon>
        <taxon>Spermatophyta</taxon>
        <taxon>Magnoliopsida</taxon>
        <taxon>eudicotyledons</taxon>
        <taxon>Gunneridae</taxon>
        <taxon>Pentapetalae</taxon>
        <taxon>rosids</taxon>
        <taxon>fabids</taxon>
        <taxon>Rosales</taxon>
        <taxon>Moraceae</taxon>
        <taxon>Ficeae</taxon>
        <taxon>Ficus</taxon>
    </lineage>
</organism>
<gene>
    <name evidence="14" type="ORF">TIFTF001_004709</name>
</gene>
<evidence type="ECO:0000256" key="9">
    <source>
        <dbReference type="ARBA" id="ARBA00023033"/>
    </source>
</evidence>
<keyword evidence="9 12" id="KW-0503">Monooxygenase</keyword>
<evidence type="ECO:0000256" key="8">
    <source>
        <dbReference type="ARBA" id="ARBA00023004"/>
    </source>
</evidence>
<keyword evidence="13" id="KW-0732">Signal</keyword>
<evidence type="ECO:0000256" key="10">
    <source>
        <dbReference type="ARBA" id="ARBA00023136"/>
    </source>
</evidence>
<evidence type="ECO:0000256" key="7">
    <source>
        <dbReference type="ARBA" id="ARBA00023002"/>
    </source>
</evidence>
<dbReference type="InterPro" id="IPR036396">
    <property type="entry name" value="Cyt_P450_sf"/>
</dbReference>
<evidence type="ECO:0000256" key="4">
    <source>
        <dbReference type="ARBA" id="ARBA00022692"/>
    </source>
</evidence>
<dbReference type="GO" id="GO:0016705">
    <property type="term" value="F:oxidoreductase activity, acting on paired donors, with incorporation or reduction of molecular oxygen"/>
    <property type="evidence" value="ECO:0007669"/>
    <property type="project" value="InterPro"/>
</dbReference>
<evidence type="ECO:0000256" key="6">
    <source>
        <dbReference type="ARBA" id="ARBA00022989"/>
    </source>
</evidence>
<sequence length="497" mass="56141">MEEPILYTSLCLTILLIALKLFLQPRKPHNKNLPPSPLALPVIGHLHLLKEPLHRTLHRLSKTYGDVFSLRFGSRHVVVISSPSAVEECFTKNDVVLANRPPLIMGKHVHYNHTTLALAPHGDHWRNLRRIGSLQIFSSARLNAFNDTRRDEVKRMLRRISTNSFHGAGKVQLTSMFADLTINVIMRMATGKRYYGDDVADVDEARKFREIVTEVFENAGAGNPADFLPVLNWIPGSYETKIKRLAKKTDGFLQQLVDEHRNAKESKNTMIDHLLSLQESQPEYYTDEIIKGFIMMILLGATDTIVVNLEWTMSNLLNHPNILKKVKAELDAQVGEQQLLEESDLSNLNYLKNVISETLRLYPSAPLLVPHYSSNDCTIGGYHVPRDTILLVNAWAIQRDAKLWDDAESFKPERFENGESESYKLIPFGLGRRICPGIGLANRVVGLALGTLIQCFEWERIGEEEVDMAEGKGLTMPRLVPLEAKCKALPIMNVVLS</sequence>
<comment type="cofactor">
    <cofactor evidence="11">
        <name>heme</name>
        <dbReference type="ChEBI" id="CHEBI:30413"/>
    </cofactor>
</comment>
<dbReference type="Pfam" id="PF00067">
    <property type="entry name" value="p450"/>
    <property type="match status" value="1"/>
</dbReference>
<proteinExistence type="inferred from homology"/>
<dbReference type="InterPro" id="IPR001128">
    <property type="entry name" value="Cyt_P450"/>
</dbReference>
<dbReference type="Proteomes" id="UP001187192">
    <property type="component" value="Unassembled WGS sequence"/>
</dbReference>
<evidence type="ECO:0000256" key="12">
    <source>
        <dbReference type="RuleBase" id="RU000461"/>
    </source>
</evidence>
<dbReference type="InterPro" id="IPR002401">
    <property type="entry name" value="Cyt_P450_E_grp-I"/>
</dbReference>
<dbReference type="SUPFAM" id="SSF48264">
    <property type="entry name" value="Cytochrome P450"/>
    <property type="match status" value="1"/>
</dbReference>
<dbReference type="CDD" id="cd20653">
    <property type="entry name" value="CYP81"/>
    <property type="match status" value="1"/>
</dbReference>